<name>A0A645JBT9_9ZZZZ</name>
<dbReference type="EMBL" id="VSSQ01128011">
    <property type="protein sequence ID" value="MPN57003.1"/>
    <property type="molecule type" value="Genomic_DNA"/>
</dbReference>
<protein>
    <submittedName>
        <fullName evidence="1">Uncharacterized protein</fullName>
    </submittedName>
</protein>
<gene>
    <name evidence="1" type="ORF">SDC9_204697</name>
</gene>
<accession>A0A645JBT9</accession>
<proteinExistence type="predicted"/>
<sequence>MDEPSVFAASAVIFTVLFKFPFSSATSAVMIFVVLATSILESSFRAYSTRPESTSISTAAVAEVLTAWAWQGKILYNTKTVQNSVTNLLKRVSIYDHLSTEVTLVYPC</sequence>
<evidence type="ECO:0000313" key="1">
    <source>
        <dbReference type="EMBL" id="MPN57003.1"/>
    </source>
</evidence>
<reference evidence="1" key="1">
    <citation type="submission" date="2019-08" db="EMBL/GenBank/DDBJ databases">
        <authorList>
            <person name="Kucharzyk K."/>
            <person name="Murdoch R.W."/>
            <person name="Higgins S."/>
            <person name="Loffler F."/>
        </authorList>
    </citation>
    <scope>NUCLEOTIDE SEQUENCE</scope>
</reference>
<organism evidence="1">
    <name type="scientific">bioreactor metagenome</name>
    <dbReference type="NCBI Taxonomy" id="1076179"/>
    <lineage>
        <taxon>unclassified sequences</taxon>
        <taxon>metagenomes</taxon>
        <taxon>ecological metagenomes</taxon>
    </lineage>
</organism>
<comment type="caution">
    <text evidence="1">The sequence shown here is derived from an EMBL/GenBank/DDBJ whole genome shotgun (WGS) entry which is preliminary data.</text>
</comment>
<dbReference type="AlphaFoldDB" id="A0A645JBT9"/>